<keyword evidence="8" id="KW-0915">Sodium</keyword>
<sequence length="653" mass="70782">MEAKIVWLFVFVALYWAYCIFWGVRSAMAAKTASDYFLAGRKLSIWVFVLAATATSFSGWTFMGHPGLIYRDGFQYAYASFYAITIPFTGVMFLKRQWMLGKRFGYVTPGEMLADYFQGDMIRILVVFVALLFSIPYLGVQLGASGALFNVLTDDMVTREWGMWILSLVVLIYVASGGLRAVAYVDTLQCILLAFGIIAIGCIAYSQLGGWNSFNDAMAALGKTDLGKWGATADGHNAYLAIPGVIQFTAGLGVETPVGGLWTGIMVLTYMFALMGIQSAPAFSMWSFSNTDPKPFAPQQVWASSFAIGLILFFFTAAQGMGAHFLGATPAVGDVAGISNVMPDLTANKQAGLIPHYINLLGETAPWFVGLLAVCALAAMQSTGAAYMSTAGGMLTRDLYKRYLNPTASHTTQKLFGRLGVAFIVVSALLVATYSQDALVLLGGLAVAFGFQMWPSLAAICWVPWITREGASWGLLAGLLAVIFTETLGRTIAGAVGIDLPWGRWPWTIHSAGWGIIFNLAVCISVSAMTQNDAQRAHRMKYHEFLREHASLSPQKKGLVPVAWIVTLAWLFFAIGPGAVIGNTIFGAPNEGPDGWTFGIPSIWAWQIIFWILGVAMMWFLAYKMEMSSAPSKTIESLTDDIGDNVGAPAQQT</sequence>
<keyword evidence="5 12" id="KW-0812">Transmembrane</keyword>
<evidence type="ECO:0000313" key="13">
    <source>
        <dbReference type="EMBL" id="SVA86162.1"/>
    </source>
</evidence>
<feature type="transmembrane region" description="Helical" evidence="12">
    <location>
        <begin position="190"/>
        <end position="208"/>
    </location>
</feature>
<feature type="transmembrane region" description="Helical" evidence="12">
    <location>
        <begin position="512"/>
        <end position="530"/>
    </location>
</feature>
<evidence type="ECO:0000256" key="8">
    <source>
        <dbReference type="ARBA" id="ARBA00023053"/>
    </source>
</evidence>
<dbReference type="Gene3D" id="1.20.1730.10">
    <property type="entry name" value="Sodium/glucose cotransporter"/>
    <property type="match status" value="1"/>
</dbReference>
<evidence type="ECO:0000256" key="2">
    <source>
        <dbReference type="ARBA" id="ARBA00006434"/>
    </source>
</evidence>
<dbReference type="AlphaFoldDB" id="A0A381ZBC5"/>
<reference evidence="13" key="1">
    <citation type="submission" date="2018-05" db="EMBL/GenBank/DDBJ databases">
        <authorList>
            <person name="Lanie J.A."/>
            <person name="Ng W.-L."/>
            <person name="Kazmierczak K.M."/>
            <person name="Andrzejewski T.M."/>
            <person name="Davidsen T.M."/>
            <person name="Wayne K.J."/>
            <person name="Tettelin H."/>
            <person name="Glass J.I."/>
            <person name="Rusch D."/>
            <person name="Podicherti R."/>
            <person name="Tsui H.-C.T."/>
            <person name="Winkler M.E."/>
        </authorList>
    </citation>
    <scope>NUCLEOTIDE SEQUENCE</scope>
</reference>
<feature type="transmembrane region" description="Helical" evidence="12">
    <location>
        <begin position="562"/>
        <end position="583"/>
    </location>
</feature>
<evidence type="ECO:0000256" key="6">
    <source>
        <dbReference type="ARBA" id="ARBA00022847"/>
    </source>
</evidence>
<evidence type="ECO:0000256" key="1">
    <source>
        <dbReference type="ARBA" id="ARBA00004651"/>
    </source>
</evidence>
<feature type="transmembrane region" description="Helical" evidence="12">
    <location>
        <begin position="6"/>
        <end position="24"/>
    </location>
</feature>
<evidence type="ECO:0000256" key="3">
    <source>
        <dbReference type="ARBA" id="ARBA00022448"/>
    </source>
</evidence>
<dbReference type="PANTHER" id="PTHR48086">
    <property type="entry name" value="SODIUM/PROLINE SYMPORTER-RELATED"/>
    <property type="match status" value="1"/>
</dbReference>
<dbReference type="CDD" id="cd10322">
    <property type="entry name" value="SLC5sbd"/>
    <property type="match status" value="1"/>
</dbReference>
<protein>
    <recommendedName>
        <fullName evidence="14">Sodium:solute symporter family protein</fullName>
    </recommendedName>
</protein>
<feature type="transmembrane region" description="Helical" evidence="12">
    <location>
        <begin position="124"/>
        <end position="149"/>
    </location>
</feature>
<feature type="transmembrane region" description="Helical" evidence="12">
    <location>
        <begin position="415"/>
        <end position="434"/>
    </location>
</feature>
<organism evidence="13">
    <name type="scientific">marine metagenome</name>
    <dbReference type="NCBI Taxonomy" id="408172"/>
    <lineage>
        <taxon>unclassified sequences</taxon>
        <taxon>metagenomes</taxon>
        <taxon>ecological metagenomes</taxon>
    </lineage>
</organism>
<name>A0A381ZBC5_9ZZZZ</name>
<evidence type="ECO:0000256" key="4">
    <source>
        <dbReference type="ARBA" id="ARBA00022475"/>
    </source>
</evidence>
<gene>
    <name evidence="13" type="ORF">METZ01_LOCUS139016</name>
</gene>
<feature type="transmembrane region" description="Helical" evidence="12">
    <location>
        <begin position="45"/>
        <end position="63"/>
    </location>
</feature>
<proteinExistence type="inferred from homology"/>
<dbReference type="PANTHER" id="PTHR48086:SF3">
    <property type="entry name" value="SODIUM_PROLINE SYMPORTER"/>
    <property type="match status" value="1"/>
</dbReference>
<dbReference type="InterPro" id="IPR038377">
    <property type="entry name" value="Na/Glc_symporter_sf"/>
</dbReference>
<feature type="transmembrane region" description="Helical" evidence="12">
    <location>
        <begin position="301"/>
        <end position="321"/>
    </location>
</feature>
<dbReference type="Pfam" id="PF00474">
    <property type="entry name" value="SSF"/>
    <property type="match status" value="1"/>
</dbReference>
<feature type="transmembrane region" description="Helical" evidence="12">
    <location>
        <begin position="367"/>
        <end position="395"/>
    </location>
</feature>
<dbReference type="EMBL" id="UINC01020543">
    <property type="protein sequence ID" value="SVA86162.1"/>
    <property type="molecule type" value="Genomic_DNA"/>
</dbReference>
<keyword evidence="6" id="KW-0769">Symport</keyword>
<evidence type="ECO:0000256" key="10">
    <source>
        <dbReference type="ARBA" id="ARBA00023136"/>
    </source>
</evidence>
<feature type="transmembrane region" description="Helical" evidence="12">
    <location>
        <begin position="75"/>
        <end position="94"/>
    </location>
</feature>
<comment type="subcellular location">
    <subcellularLocation>
        <location evidence="1">Cell membrane</location>
        <topology evidence="1">Multi-pass membrane protein</topology>
    </subcellularLocation>
</comment>
<keyword evidence="3" id="KW-0813">Transport</keyword>
<dbReference type="GO" id="GO:0015293">
    <property type="term" value="F:symporter activity"/>
    <property type="evidence" value="ECO:0007669"/>
    <property type="project" value="UniProtKB-KW"/>
</dbReference>
<feature type="transmembrane region" description="Helical" evidence="12">
    <location>
        <begin position="261"/>
        <end position="280"/>
    </location>
</feature>
<evidence type="ECO:0000256" key="5">
    <source>
        <dbReference type="ARBA" id="ARBA00022692"/>
    </source>
</evidence>
<feature type="transmembrane region" description="Helical" evidence="12">
    <location>
        <begin position="440"/>
        <end position="466"/>
    </location>
</feature>
<keyword evidence="4" id="KW-1003">Cell membrane</keyword>
<keyword evidence="11" id="KW-0739">Sodium transport</keyword>
<dbReference type="InterPro" id="IPR050277">
    <property type="entry name" value="Sodium:Solute_Symporter"/>
</dbReference>
<evidence type="ECO:0008006" key="14">
    <source>
        <dbReference type="Google" id="ProtNLM"/>
    </source>
</evidence>
<dbReference type="GO" id="GO:0005886">
    <property type="term" value="C:plasma membrane"/>
    <property type="evidence" value="ECO:0007669"/>
    <property type="project" value="UniProtKB-SubCell"/>
</dbReference>
<keyword evidence="10 12" id="KW-0472">Membrane</keyword>
<dbReference type="PROSITE" id="PS50283">
    <property type="entry name" value="NA_SOLUT_SYMP_3"/>
    <property type="match status" value="1"/>
</dbReference>
<dbReference type="GO" id="GO:0006814">
    <property type="term" value="P:sodium ion transport"/>
    <property type="evidence" value="ECO:0007669"/>
    <property type="project" value="UniProtKB-KW"/>
</dbReference>
<feature type="transmembrane region" description="Helical" evidence="12">
    <location>
        <begin position="161"/>
        <end position="183"/>
    </location>
</feature>
<keyword evidence="9" id="KW-0406">Ion transport</keyword>
<evidence type="ECO:0000256" key="7">
    <source>
        <dbReference type="ARBA" id="ARBA00022989"/>
    </source>
</evidence>
<accession>A0A381ZBC5</accession>
<feature type="transmembrane region" description="Helical" evidence="12">
    <location>
        <begin position="603"/>
        <end position="623"/>
    </location>
</feature>
<evidence type="ECO:0000256" key="12">
    <source>
        <dbReference type="SAM" id="Phobius"/>
    </source>
</evidence>
<evidence type="ECO:0000256" key="11">
    <source>
        <dbReference type="ARBA" id="ARBA00023201"/>
    </source>
</evidence>
<dbReference type="InterPro" id="IPR001734">
    <property type="entry name" value="Na/solute_symporter"/>
</dbReference>
<keyword evidence="7 12" id="KW-1133">Transmembrane helix</keyword>
<feature type="transmembrane region" description="Helical" evidence="12">
    <location>
        <begin position="473"/>
        <end position="492"/>
    </location>
</feature>
<comment type="similarity">
    <text evidence="2">Belongs to the sodium:solute symporter (SSF) (TC 2.A.21) family.</text>
</comment>
<evidence type="ECO:0000256" key="9">
    <source>
        <dbReference type="ARBA" id="ARBA00023065"/>
    </source>
</evidence>